<evidence type="ECO:0000256" key="1">
    <source>
        <dbReference type="SAM" id="MobiDB-lite"/>
    </source>
</evidence>
<organism evidence="3 4">
    <name type="scientific">Lithospermum erythrorhizon</name>
    <name type="common">Purple gromwell</name>
    <name type="synonym">Lithospermum officinale var. erythrorhizon</name>
    <dbReference type="NCBI Taxonomy" id="34254"/>
    <lineage>
        <taxon>Eukaryota</taxon>
        <taxon>Viridiplantae</taxon>
        <taxon>Streptophyta</taxon>
        <taxon>Embryophyta</taxon>
        <taxon>Tracheophyta</taxon>
        <taxon>Spermatophyta</taxon>
        <taxon>Magnoliopsida</taxon>
        <taxon>eudicotyledons</taxon>
        <taxon>Gunneridae</taxon>
        <taxon>Pentapetalae</taxon>
        <taxon>asterids</taxon>
        <taxon>lamiids</taxon>
        <taxon>Boraginales</taxon>
        <taxon>Boraginaceae</taxon>
        <taxon>Boraginoideae</taxon>
        <taxon>Lithospermeae</taxon>
        <taxon>Lithospermum</taxon>
    </lineage>
</organism>
<name>A0AAV3QQJ0_LITER</name>
<comment type="caution">
    <text evidence="3">The sequence shown here is derived from an EMBL/GenBank/DDBJ whole genome shotgun (WGS) entry which is preliminary data.</text>
</comment>
<accession>A0AAV3QQJ0</accession>
<dbReference type="Proteomes" id="UP001454036">
    <property type="component" value="Unassembled WGS sequence"/>
</dbReference>
<dbReference type="PANTHER" id="PTHR33223">
    <property type="entry name" value="CCHC-TYPE DOMAIN-CONTAINING PROTEIN"/>
    <property type="match status" value="1"/>
</dbReference>
<keyword evidence="4" id="KW-1185">Reference proteome</keyword>
<dbReference type="PANTHER" id="PTHR33223:SF10">
    <property type="entry name" value="AMINOTRANSFERASE-LIKE PLANT MOBILE DOMAIN-CONTAINING PROTEIN"/>
    <property type="match status" value="1"/>
</dbReference>
<dbReference type="Pfam" id="PF03732">
    <property type="entry name" value="Retrotrans_gag"/>
    <property type="match status" value="1"/>
</dbReference>
<feature type="compositionally biased region" description="Basic and acidic residues" evidence="1">
    <location>
        <begin position="175"/>
        <end position="186"/>
    </location>
</feature>
<dbReference type="EMBL" id="BAABME010005022">
    <property type="protein sequence ID" value="GAA0164367.1"/>
    <property type="molecule type" value="Genomic_DNA"/>
</dbReference>
<feature type="compositionally biased region" description="Basic and acidic residues" evidence="1">
    <location>
        <begin position="153"/>
        <end position="163"/>
    </location>
</feature>
<feature type="domain" description="Retrotransposon gag" evidence="2">
    <location>
        <begin position="27"/>
        <end position="116"/>
    </location>
</feature>
<proteinExistence type="predicted"/>
<gene>
    <name evidence="3" type="ORF">LIER_20021</name>
</gene>
<evidence type="ECO:0000313" key="3">
    <source>
        <dbReference type="EMBL" id="GAA0164367.1"/>
    </source>
</evidence>
<protein>
    <recommendedName>
        <fullName evidence="2">Retrotransposon gag domain-containing protein</fullName>
    </recommendedName>
</protein>
<reference evidence="3 4" key="1">
    <citation type="submission" date="2024-01" db="EMBL/GenBank/DDBJ databases">
        <title>The complete chloroplast genome sequence of Lithospermum erythrorhizon: insights into the phylogenetic relationship among Boraginaceae species and the maternal lineages of purple gromwells.</title>
        <authorList>
            <person name="Okada T."/>
            <person name="Watanabe K."/>
        </authorList>
    </citation>
    <scope>NUCLEOTIDE SEQUENCE [LARGE SCALE GENOMIC DNA]</scope>
</reference>
<sequence length="572" mass="64819">MSFTDQLDGIPLPQGFTIRNLPSLMAFSNSLSDRALDWYMALPLNSIDSYQQTADAFIAKFGSAIQKHQDQRALMDIQQGPNETLKGYHKRYNDILLTIPEVDNKVAYMAFYRGLSYGKLKKALVLETPLSKDELTARVRQYVELEELKNKESRPRDLRDTLRKRGRSRSPRKTPVWDRLQRDRGQGSKRRNFEPMPQKGLVQCTKVPNAGFTPLRVPIVEVYAQIEDKKLLPKPVRMRSAPGRRDKTRYCEYHREHGHNTNECRVLDAEIEKTPPPPQVKHEPADLPRLTGRIDTISGGPVGGGDSRNSRKGYARRSIYAINQAPALKGDPVIFTDEELIGIEFPHDDPVVIPPIIANFMVELMLVDTGSSVDILYISTFDKLQLPRGIIQPLSTPLTVSQDQSYNGLIGRSTLTALRAIVSPAHLKMKFPTPGGIGEMSGHQQKDMRCYQTSVPPVNRNPSGFQEKRVRENHMEINSVKTEEKDNSHKERESIKGAMPHEEIITIPSKEGNTGRTFRIGSRLGEEHKKRLVSLIREFEDIFAWRPEDMPGVDPALALHRLYVDPNAKPVK</sequence>
<dbReference type="AlphaFoldDB" id="A0AAV3QQJ0"/>
<feature type="region of interest" description="Disordered" evidence="1">
    <location>
        <begin position="274"/>
        <end position="310"/>
    </location>
</feature>
<feature type="region of interest" description="Disordered" evidence="1">
    <location>
        <begin position="153"/>
        <end position="196"/>
    </location>
</feature>
<evidence type="ECO:0000259" key="2">
    <source>
        <dbReference type="Pfam" id="PF03732"/>
    </source>
</evidence>
<dbReference type="InterPro" id="IPR005162">
    <property type="entry name" value="Retrotrans_gag_dom"/>
</dbReference>
<evidence type="ECO:0000313" key="4">
    <source>
        <dbReference type="Proteomes" id="UP001454036"/>
    </source>
</evidence>